<organism evidence="2 3">
    <name type="scientific">Parablautia intestinalis</name>
    <dbReference type="NCBI Taxonomy" id="2320100"/>
    <lineage>
        <taxon>Bacteria</taxon>
        <taxon>Bacillati</taxon>
        <taxon>Bacillota</taxon>
        <taxon>Clostridia</taxon>
        <taxon>Lachnospirales</taxon>
        <taxon>Lachnospiraceae</taxon>
        <taxon>Parablautia</taxon>
    </lineage>
</organism>
<dbReference type="CDD" id="cd04301">
    <property type="entry name" value="NAT_SF"/>
    <property type="match status" value="1"/>
</dbReference>
<sequence>MNIEIVLAYVHTQEINALFSEYTNMLIINDSSFQNYLDIQHYEEEINHLEKKYGMPSGRLYLAYYNGEAAGCIGLKNIDKKNCEMKRLYVRPQFRGKNIGKLLVQKIITDAKEIGYSYMLLDTLPFLEKAIHIYKQFGFYTIDCYNNSPMSTSIYMRLDL</sequence>
<proteinExistence type="predicted"/>
<dbReference type="PROSITE" id="PS51186">
    <property type="entry name" value="GNAT"/>
    <property type="match status" value="1"/>
</dbReference>
<dbReference type="Pfam" id="PF00583">
    <property type="entry name" value="Acetyltransf_1"/>
    <property type="match status" value="1"/>
</dbReference>
<reference evidence="2 3" key="1">
    <citation type="submission" date="2018-09" db="EMBL/GenBank/DDBJ databases">
        <title>Murine metabolic-syndrome-specific gut microbial biobank.</title>
        <authorList>
            <person name="Liu C."/>
        </authorList>
    </citation>
    <scope>NUCLEOTIDE SEQUENCE [LARGE SCALE GENOMIC DNA]</scope>
    <source>
        <strain evidence="2 3">0.1xD8-82</strain>
    </source>
</reference>
<gene>
    <name evidence="2" type="ORF">D7V94_20015</name>
</gene>
<dbReference type="InterPro" id="IPR052777">
    <property type="entry name" value="Acetyltransferase_Enz"/>
</dbReference>
<accession>A0A3A9A8R4</accession>
<dbReference type="PANTHER" id="PTHR43305">
    <property type="entry name" value="FAMILY N-ACETYLTRANSFERASE, PUTATIVE (AFU_ORTHOLOGUE AFUA_2G01380)-RELATED"/>
    <property type="match status" value="1"/>
</dbReference>
<dbReference type="InterPro" id="IPR000182">
    <property type="entry name" value="GNAT_dom"/>
</dbReference>
<keyword evidence="3" id="KW-1185">Reference proteome</keyword>
<comment type="caution">
    <text evidence="2">The sequence shown here is derived from an EMBL/GenBank/DDBJ whole genome shotgun (WGS) entry which is preliminary data.</text>
</comment>
<dbReference type="AlphaFoldDB" id="A0A3A9A8R4"/>
<dbReference type="Gene3D" id="3.40.630.30">
    <property type="match status" value="1"/>
</dbReference>
<dbReference type="OrthoDB" id="67353at2"/>
<dbReference type="EMBL" id="RAYQ01000033">
    <property type="protein sequence ID" value="RKI88032.1"/>
    <property type="molecule type" value="Genomic_DNA"/>
</dbReference>
<evidence type="ECO:0000313" key="2">
    <source>
        <dbReference type="EMBL" id="RKI88032.1"/>
    </source>
</evidence>
<dbReference type="InterPro" id="IPR016181">
    <property type="entry name" value="Acyl_CoA_acyltransferase"/>
</dbReference>
<evidence type="ECO:0000259" key="1">
    <source>
        <dbReference type="PROSITE" id="PS51186"/>
    </source>
</evidence>
<dbReference type="PANTHER" id="PTHR43305:SF1">
    <property type="entry name" value="FAMILY N-ACETYLTRANSFERASE, PUTATIVE (AFU_ORTHOLOGUE AFUA_2G01380)-RELATED"/>
    <property type="match status" value="1"/>
</dbReference>
<protein>
    <submittedName>
        <fullName evidence="2">GNAT family N-acetyltransferase</fullName>
    </submittedName>
</protein>
<dbReference type="Proteomes" id="UP000280696">
    <property type="component" value="Unassembled WGS sequence"/>
</dbReference>
<feature type="domain" description="N-acetyltransferase" evidence="1">
    <location>
        <begin position="13"/>
        <end position="160"/>
    </location>
</feature>
<dbReference type="SUPFAM" id="SSF55729">
    <property type="entry name" value="Acyl-CoA N-acyltransferases (Nat)"/>
    <property type="match status" value="1"/>
</dbReference>
<dbReference type="GO" id="GO:0016747">
    <property type="term" value="F:acyltransferase activity, transferring groups other than amino-acyl groups"/>
    <property type="evidence" value="ECO:0007669"/>
    <property type="project" value="InterPro"/>
</dbReference>
<dbReference type="RefSeq" id="WP_120472071.1">
    <property type="nucleotide sequence ID" value="NZ_RAYQ01000033.1"/>
</dbReference>
<keyword evidence="2" id="KW-0808">Transferase</keyword>
<evidence type="ECO:0000313" key="3">
    <source>
        <dbReference type="Proteomes" id="UP000280696"/>
    </source>
</evidence>
<name>A0A3A9A8R4_9FIRM</name>